<name>A0A1C3WCA1_9HYPH</name>
<dbReference type="Proteomes" id="UP000186228">
    <property type="component" value="Unassembled WGS sequence"/>
</dbReference>
<reference evidence="3" key="1">
    <citation type="submission" date="2016-08" db="EMBL/GenBank/DDBJ databases">
        <authorList>
            <person name="Varghese N."/>
            <person name="Submissions Spin"/>
        </authorList>
    </citation>
    <scope>NUCLEOTIDE SEQUENCE [LARGE SCALE GENOMIC DNA]</scope>
    <source>
        <strain evidence="3">CCBAU 57015</strain>
    </source>
</reference>
<sequence length="57" mass="6364">MTELTMSEALKDPLIRLLLRADKISMGEFAQILEAAASRRKRDLSRPGPEDRKPVAA</sequence>
<evidence type="ECO:0000313" key="2">
    <source>
        <dbReference type="EMBL" id="SCB37516.1"/>
    </source>
</evidence>
<feature type="compositionally biased region" description="Basic and acidic residues" evidence="1">
    <location>
        <begin position="44"/>
        <end position="57"/>
    </location>
</feature>
<feature type="region of interest" description="Disordered" evidence="1">
    <location>
        <begin position="37"/>
        <end position="57"/>
    </location>
</feature>
<dbReference type="RefSeq" id="WP_159444816.1">
    <property type="nucleotide sequence ID" value="NZ_FMAC01000015.1"/>
</dbReference>
<dbReference type="AlphaFoldDB" id="A0A1C3WCA1"/>
<gene>
    <name evidence="2" type="ORF">GA0061100_11524</name>
</gene>
<dbReference type="EMBL" id="FMAC01000015">
    <property type="protein sequence ID" value="SCB37516.1"/>
    <property type="molecule type" value="Genomic_DNA"/>
</dbReference>
<proteinExistence type="predicted"/>
<protein>
    <submittedName>
        <fullName evidence="2">Uncharacterized protein</fullName>
    </submittedName>
</protein>
<keyword evidence="3" id="KW-1185">Reference proteome</keyword>
<organism evidence="2 3">
    <name type="scientific">Rhizobium hainanense</name>
    <dbReference type="NCBI Taxonomy" id="52131"/>
    <lineage>
        <taxon>Bacteria</taxon>
        <taxon>Pseudomonadati</taxon>
        <taxon>Pseudomonadota</taxon>
        <taxon>Alphaproteobacteria</taxon>
        <taxon>Hyphomicrobiales</taxon>
        <taxon>Rhizobiaceae</taxon>
        <taxon>Rhizobium/Agrobacterium group</taxon>
        <taxon>Rhizobium</taxon>
    </lineage>
</organism>
<evidence type="ECO:0000256" key="1">
    <source>
        <dbReference type="SAM" id="MobiDB-lite"/>
    </source>
</evidence>
<dbReference type="STRING" id="52131.GA0061100_11524"/>
<dbReference type="OrthoDB" id="7365361at2"/>
<accession>A0A1C3WCA1</accession>
<evidence type="ECO:0000313" key="3">
    <source>
        <dbReference type="Proteomes" id="UP000186228"/>
    </source>
</evidence>